<dbReference type="PANTHER" id="PTHR45986">
    <property type="entry name" value="ZINC FINGER MATRIN-TYPE PROTEIN 2"/>
    <property type="match status" value="1"/>
</dbReference>
<keyword evidence="2" id="KW-0479">Metal-binding</keyword>
<evidence type="ECO:0000259" key="8">
    <source>
        <dbReference type="PROSITE" id="PS50171"/>
    </source>
</evidence>
<dbReference type="SMART" id="SM00451">
    <property type="entry name" value="ZnF_U1"/>
    <property type="match status" value="1"/>
</dbReference>
<dbReference type="PROSITE" id="PS50171">
    <property type="entry name" value="ZF_MATRIN"/>
    <property type="match status" value="1"/>
</dbReference>
<evidence type="ECO:0000256" key="6">
    <source>
        <dbReference type="SAM" id="Coils"/>
    </source>
</evidence>
<comment type="subcellular location">
    <subcellularLocation>
        <location evidence="1">Nucleus</location>
    </subcellularLocation>
</comment>
<dbReference type="InterPro" id="IPR036236">
    <property type="entry name" value="Znf_C2H2_sf"/>
</dbReference>
<evidence type="ECO:0000313" key="9">
    <source>
        <dbReference type="EMBL" id="RKP37383.1"/>
    </source>
</evidence>
<feature type="compositionally biased region" description="Basic and acidic residues" evidence="7">
    <location>
        <begin position="17"/>
        <end position="40"/>
    </location>
</feature>
<protein>
    <recommendedName>
        <fullName evidence="8">Matrin-type domain-containing protein</fullName>
    </recommendedName>
</protein>
<dbReference type="AlphaFoldDB" id="A0A4P9ZUZ8"/>
<dbReference type="SUPFAM" id="SSF57667">
    <property type="entry name" value="beta-beta-alpha zinc fingers"/>
    <property type="match status" value="1"/>
</dbReference>
<evidence type="ECO:0000313" key="10">
    <source>
        <dbReference type="Proteomes" id="UP000268162"/>
    </source>
</evidence>
<dbReference type="InterPro" id="IPR022755">
    <property type="entry name" value="Znf_C2H2_jaz"/>
</dbReference>
<gene>
    <name evidence="9" type="ORF">BJ085DRAFT_33652</name>
</gene>
<dbReference type="GO" id="GO:0005681">
    <property type="term" value="C:spliceosomal complex"/>
    <property type="evidence" value="ECO:0007669"/>
    <property type="project" value="InterPro"/>
</dbReference>
<feature type="compositionally biased region" description="Polar residues" evidence="7">
    <location>
        <begin position="1"/>
        <end position="16"/>
    </location>
</feature>
<evidence type="ECO:0000256" key="4">
    <source>
        <dbReference type="ARBA" id="ARBA00022833"/>
    </source>
</evidence>
<feature type="compositionally biased region" description="Basic and acidic residues" evidence="7">
    <location>
        <begin position="55"/>
        <end position="70"/>
    </location>
</feature>
<keyword evidence="4" id="KW-0862">Zinc</keyword>
<evidence type="ECO:0000256" key="2">
    <source>
        <dbReference type="ARBA" id="ARBA00022723"/>
    </source>
</evidence>
<organism evidence="9 10">
    <name type="scientific">Dimargaris cristalligena</name>
    <dbReference type="NCBI Taxonomy" id="215637"/>
    <lineage>
        <taxon>Eukaryota</taxon>
        <taxon>Fungi</taxon>
        <taxon>Fungi incertae sedis</taxon>
        <taxon>Zoopagomycota</taxon>
        <taxon>Kickxellomycotina</taxon>
        <taxon>Dimargaritomycetes</taxon>
        <taxon>Dimargaritales</taxon>
        <taxon>Dimargaritaceae</taxon>
        <taxon>Dimargaris</taxon>
    </lineage>
</organism>
<evidence type="ECO:0000256" key="5">
    <source>
        <dbReference type="ARBA" id="ARBA00023242"/>
    </source>
</evidence>
<dbReference type="FunFam" id="3.30.160.60:FF:002461">
    <property type="entry name" value="Zinc finger matrin-type protein 2"/>
    <property type="match status" value="1"/>
</dbReference>
<dbReference type="Gene3D" id="3.30.160.60">
    <property type="entry name" value="Classic Zinc Finger"/>
    <property type="match status" value="1"/>
</dbReference>
<dbReference type="GO" id="GO:0000398">
    <property type="term" value="P:mRNA splicing, via spliceosome"/>
    <property type="evidence" value="ECO:0007669"/>
    <property type="project" value="InterPro"/>
</dbReference>
<dbReference type="STRING" id="215637.A0A4P9ZUZ8"/>
<proteinExistence type="predicted"/>
<reference evidence="10" key="1">
    <citation type="journal article" date="2018" name="Nat. Microbiol.">
        <title>Leveraging single-cell genomics to expand the fungal tree of life.</title>
        <authorList>
            <person name="Ahrendt S.R."/>
            <person name="Quandt C.A."/>
            <person name="Ciobanu D."/>
            <person name="Clum A."/>
            <person name="Salamov A."/>
            <person name="Andreopoulos B."/>
            <person name="Cheng J.F."/>
            <person name="Woyke T."/>
            <person name="Pelin A."/>
            <person name="Henrissat B."/>
            <person name="Reynolds N.K."/>
            <person name="Benny G.L."/>
            <person name="Smith M.E."/>
            <person name="James T.Y."/>
            <person name="Grigoriev I.V."/>
        </authorList>
    </citation>
    <scope>NUCLEOTIDE SEQUENCE [LARGE SCALE GENOMIC DNA]</scope>
    <source>
        <strain evidence="10">RSA 468</strain>
    </source>
</reference>
<keyword evidence="6" id="KW-0175">Coiled coil</keyword>
<accession>A0A4P9ZUZ8</accession>
<feature type="domain" description="Matrin-type" evidence="8">
    <location>
        <begin position="101"/>
        <end position="131"/>
    </location>
</feature>
<dbReference type="Proteomes" id="UP000268162">
    <property type="component" value="Unassembled WGS sequence"/>
</dbReference>
<sequence length="221" mass="25697">MSADRTNAYKSQSNDTSFRRTWDRDEFEKRARERSRLERQAEEDEDRKRKGLPPLERRRPDERTPDRTLLKAREGKMDFESALGKTQVAHIAGTSSQQPGFYCKECDCVLKDSTAFLDHVNGKKHQRNLGMSMKVERSTLEQVRARLQMLKARKKVTQSEYNIEERLADLRQQRVDDKKRRQEKKWEKKARAVQEPTSSIGAVDPDMAALMGFSGFGTSKK</sequence>
<dbReference type="GO" id="GO:0003676">
    <property type="term" value="F:nucleic acid binding"/>
    <property type="evidence" value="ECO:0007669"/>
    <property type="project" value="InterPro"/>
</dbReference>
<dbReference type="GO" id="GO:0046540">
    <property type="term" value="C:U4/U6 x U5 tri-snRNP complex"/>
    <property type="evidence" value="ECO:0007669"/>
    <property type="project" value="TreeGrafter"/>
</dbReference>
<dbReference type="EMBL" id="ML002502">
    <property type="protein sequence ID" value="RKP37383.1"/>
    <property type="molecule type" value="Genomic_DNA"/>
</dbReference>
<dbReference type="InterPro" id="IPR040107">
    <property type="entry name" value="Snu23"/>
</dbReference>
<name>A0A4P9ZUZ8_9FUNG</name>
<evidence type="ECO:0000256" key="1">
    <source>
        <dbReference type="ARBA" id="ARBA00004123"/>
    </source>
</evidence>
<dbReference type="InterPro" id="IPR000690">
    <property type="entry name" value="Matrin/U1-C_Znf_C2H2"/>
</dbReference>
<dbReference type="GO" id="GO:0008270">
    <property type="term" value="F:zinc ion binding"/>
    <property type="evidence" value="ECO:0007669"/>
    <property type="project" value="UniProtKB-KW"/>
</dbReference>
<feature type="compositionally biased region" description="Basic and acidic residues" evidence="7">
    <location>
        <begin position="174"/>
        <end position="192"/>
    </location>
</feature>
<feature type="region of interest" description="Disordered" evidence="7">
    <location>
        <begin position="174"/>
        <end position="200"/>
    </location>
</feature>
<dbReference type="InterPro" id="IPR003604">
    <property type="entry name" value="Matrin/U1-like-C_Znf_C2H2"/>
</dbReference>
<keyword evidence="5" id="KW-0539">Nucleus</keyword>
<keyword evidence="10" id="KW-1185">Reference proteome</keyword>
<dbReference type="PANTHER" id="PTHR45986:SF1">
    <property type="entry name" value="ZINC FINGER MATRIN-TYPE PROTEIN 2"/>
    <property type="match status" value="1"/>
</dbReference>
<feature type="coiled-coil region" evidence="6">
    <location>
        <begin position="133"/>
        <end position="160"/>
    </location>
</feature>
<evidence type="ECO:0000256" key="7">
    <source>
        <dbReference type="SAM" id="MobiDB-lite"/>
    </source>
</evidence>
<dbReference type="Pfam" id="PF12171">
    <property type="entry name" value="zf-C2H2_jaz"/>
    <property type="match status" value="1"/>
</dbReference>
<keyword evidence="3" id="KW-0863">Zinc-finger</keyword>
<evidence type="ECO:0000256" key="3">
    <source>
        <dbReference type="ARBA" id="ARBA00022771"/>
    </source>
</evidence>
<feature type="region of interest" description="Disordered" evidence="7">
    <location>
        <begin position="1"/>
        <end position="70"/>
    </location>
</feature>